<gene>
    <name evidence="9" type="ORF">SS50377_14791</name>
    <name evidence="10" type="ORF">SS50377_20162</name>
</gene>
<accession>V6LLX8</accession>
<proteinExistence type="inferred from homology"/>
<dbReference type="PANTHER" id="PTHR21497">
    <property type="entry name" value="UBIQUITIN LIGASE E3 ALPHA-RELATED"/>
    <property type="match status" value="1"/>
</dbReference>
<feature type="zinc finger region" description="UBR-type" evidence="5">
    <location>
        <begin position="64"/>
        <end position="132"/>
    </location>
</feature>
<dbReference type="SMART" id="SM00396">
    <property type="entry name" value="ZnF_UBR1"/>
    <property type="match status" value="1"/>
</dbReference>
<organism evidence="9">
    <name type="scientific">Spironucleus salmonicida</name>
    <dbReference type="NCBI Taxonomy" id="348837"/>
    <lineage>
        <taxon>Eukaryota</taxon>
        <taxon>Metamonada</taxon>
        <taxon>Diplomonadida</taxon>
        <taxon>Hexamitidae</taxon>
        <taxon>Hexamitinae</taxon>
        <taxon>Spironucleus</taxon>
    </lineage>
</organism>
<comment type="function">
    <text evidence="6">Ubiquitin ligase protein which is a component of the N-end rule pathway. Recognizes and binds to proteins bearing specific N-terminal residues that are destabilizing according to the N-end rule, leading to their ubiquitination and subsequent degradation.</text>
</comment>
<dbReference type="OrthoDB" id="26387at2759"/>
<dbReference type="GO" id="GO:0005737">
    <property type="term" value="C:cytoplasm"/>
    <property type="evidence" value="ECO:0007669"/>
    <property type="project" value="TreeGrafter"/>
</dbReference>
<name>V6LLX8_9EUKA</name>
<dbReference type="PROSITE" id="PS51157">
    <property type="entry name" value="ZF_UBR"/>
    <property type="match status" value="1"/>
</dbReference>
<dbReference type="Gene3D" id="2.10.110.30">
    <property type="match status" value="1"/>
</dbReference>
<keyword evidence="2 4" id="KW-0863">Zinc-finger</keyword>
<keyword evidence="1 6" id="KW-0479">Metal-binding</keyword>
<dbReference type="GO" id="GO:0016567">
    <property type="term" value="P:protein ubiquitination"/>
    <property type="evidence" value="ECO:0007669"/>
    <property type="project" value="UniProtKB-UniRule"/>
</dbReference>
<dbReference type="Proteomes" id="UP000018208">
    <property type="component" value="Unassembled WGS sequence"/>
</dbReference>
<sequence>MEDWVNMINMFSDSNLSNILDKITLVDVISYDLLNKEEDSFIKILLKNQNINNFQQITNSLLHAVCGKQLINSPAIKCQTCSNDLASVICLECFDETKHVGHKYTYLTANGMCDCGFACTIKPEGFCDKHCGNHVIRDFHDEKLIFDEQMCVKVIYTLCCLIAHHLVSGNSARYQDVCSVLKTILYEYPVDFLKSIFTKCLFIDPGKSRMQDFLDFGNFENHILPYHNFYELRQTVHQTGFKHYPLICIISQSEEFIPGLGDQDIAHLLVEYQISEPNFRSLMMYAFYMRYQDLIASCFPQQQDQINSLFHTKIKTPIKFINNSCTVQKQTWCSAPVQLDSNIQIDNFHGIIVNFIELSSYYLTCLQLSNIKMLKCQRCVLTQYLDSFFKHGIEELYFVSKDQKVSNILISKLTILFDNSIQIFSDMLPSLESFNQQLIETNENIHNLREMCYSLLCHIYSMKNSQFDAQISCYKLPILSFMFLLGFNFTVEVKRLRDVQVLQFDKPIKDILQQLIFNGKYFYDFAFEIFTGMIYGHRISTYNFQSSICRVNDDFDSVDLTKNRDFQKQIDNVVQLSTYFLLAYSLNQRFQFCYSNNNVYPQIPYGFGLHTQIPILETDMIQVDHDVLHPLDNQLVIMLSFGLQAYYLYQKQGMFEKPHYEYLKDVVGSIEYTRSLPRYNMPVIAAWAMRTIVSVGLLEGGFFKSLVEVEDYIKCFLYQHPNVLYYNSIYHHYLLLQSVLQSTKQGIFKTKYFVVQLLENLGIINPQTSQIVFVNKREDQQKSFYLVQYSIRILLCLVMKSQFLTAHSELISKYVISFLLMKHQASPSEVQKFFGEMDFYNSERFELILEKFAEKTKFQNTNQQFYKSSNQEIFWQLSRNGLLYLSIFDSFCANIPQFLSTFKTQALKYKVPILPADTFDAPFDRELADQIFTNQHVYDVIFFLVKTGFVDGTFKSSNVINDIYVLLGFKQLIIHNADDLELKKLFNLIPKDQSLYQDQVWIVLQNLMDYQHQEKKSVNKISLQAKLAQLKSKVAPTYELINTTNNEHIEYDMMQQPPSEFQDQLKLIEKYQPKCQVCQDIFKKNSSLCVLGTVLPVMSNKQSAVLGQTCTHVFHYTCTKVESGTISCPVCRCISNVAFPILFSIDTDENISVIIALIINIISIHQHQDEENILQSLSNIQLNSIEEENIKIINMMIQLLLQTAYQQVLIVSSRIHQDNNNDLKYKNKQYQIVIFTSYSLILSANQLYNYCCQNSLLYRTNNQLQTDNLFKSLIMREFADDKVIAQLQILLNKKQQLISQQKFNELQFELSQKEFQSGYQGYQQSLKLCCLYDNIASMQPIKLDQYLEPLIIQEFPLNFSQLLKFPINCHCGDKALCFCVFCNQGLCYKHIQNFSHSQTCQHQGCYYVYQQNIIIFTDFKNNVYFSGGPYLDDNGEDDMQRIKKIPLYRNQQLICNLHSHLLYLNTRQQSIEKGVQLNKLLLLMSQWE</sequence>
<evidence type="ECO:0000256" key="5">
    <source>
        <dbReference type="PROSITE-ProRule" id="PRU00508"/>
    </source>
</evidence>
<evidence type="ECO:0000256" key="4">
    <source>
        <dbReference type="PROSITE-ProRule" id="PRU00175"/>
    </source>
</evidence>
<reference evidence="9 10" key="1">
    <citation type="journal article" date="2014" name="PLoS Genet.">
        <title>The Genome of Spironucleus salmonicida Highlights a Fish Pathogen Adapted to Fluctuating Environments.</title>
        <authorList>
            <person name="Xu F."/>
            <person name="Jerlstrom-Hultqvist J."/>
            <person name="Einarsson E."/>
            <person name="Astvaldsson A."/>
            <person name="Svard S.G."/>
            <person name="Andersson J.O."/>
        </authorList>
    </citation>
    <scope>NUCLEOTIDE SEQUENCE</scope>
    <source>
        <strain evidence="10">ATCC 50377</strain>
    </source>
</reference>
<reference evidence="10" key="2">
    <citation type="submission" date="2020-12" db="EMBL/GenBank/DDBJ databases">
        <title>New Spironucleus salmonicida genome in near-complete chromosomes.</title>
        <authorList>
            <person name="Xu F."/>
            <person name="Kurt Z."/>
            <person name="Jimenez-Gonzalez A."/>
            <person name="Astvaldsson A."/>
            <person name="Andersson J.O."/>
            <person name="Svard S.G."/>
        </authorList>
    </citation>
    <scope>NUCLEOTIDE SEQUENCE</scope>
    <source>
        <strain evidence="10">ATCC 50377</strain>
    </source>
</reference>
<dbReference type="VEuPathDB" id="GiardiaDB:SS50377_20162"/>
<keyword evidence="3 6" id="KW-0862">Zinc</keyword>
<dbReference type="EC" id="2.3.2.27" evidence="6"/>
<evidence type="ECO:0000259" key="8">
    <source>
        <dbReference type="PROSITE" id="PS51157"/>
    </source>
</evidence>
<feature type="domain" description="RING-type" evidence="7">
    <location>
        <begin position="1075"/>
        <end position="1132"/>
    </location>
</feature>
<dbReference type="InterPro" id="IPR003126">
    <property type="entry name" value="Znf_UBR"/>
</dbReference>
<dbReference type="InterPro" id="IPR001841">
    <property type="entry name" value="Znf_RING"/>
</dbReference>
<comment type="pathway">
    <text evidence="6">Protein modification; protein ubiquitination.</text>
</comment>
<dbReference type="Pfam" id="PF02207">
    <property type="entry name" value="zf-UBR"/>
    <property type="match status" value="1"/>
</dbReference>
<evidence type="ECO:0000256" key="2">
    <source>
        <dbReference type="ARBA" id="ARBA00022771"/>
    </source>
</evidence>
<protein>
    <recommendedName>
        <fullName evidence="6">E3 ubiquitin-protein ligase</fullName>
        <ecNumber evidence="6">2.3.2.27</ecNumber>
    </recommendedName>
</protein>
<dbReference type="EMBL" id="KI546100">
    <property type="protein sequence ID" value="EST45218.1"/>
    <property type="molecule type" value="Genomic_DNA"/>
</dbReference>
<dbReference type="EMBL" id="AUWU02000001">
    <property type="protein sequence ID" value="KAH0576816.1"/>
    <property type="molecule type" value="Genomic_DNA"/>
</dbReference>
<evidence type="ECO:0000256" key="3">
    <source>
        <dbReference type="ARBA" id="ARBA00022833"/>
    </source>
</evidence>
<dbReference type="PROSITE" id="PS50089">
    <property type="entry name" value="ZF_RING_2"/>
    <property type="match status" value="1"/>
</dbReference>
<dbReference type="SUPFAM" id="SSF57850">
    <property type="entry name" value="RING/U-box"/>
    <property type="match status" value="1"/>
</dbReference>
<comment type="catalytic activity">
    <reaction evidence="6">
        <text>S-ubiquitinyl-[E2 ubiquitin-conjugating enzyme]-L-cysteine + [acceptor protein]-L-lysine = [E2 ubiquitin-conjugating enzyme]-L-cysteine + N(6)-ubiquitinyl-[acceptor protein]-L-lysine.</text>
        <dbReference type="EC" id="2.3.2.27"/>
    </reaction>
</comment>
<evidence type="ECO:0000259" key="7">
    <source>
        <dbReference type="PROSITE" id="PS50089"/>
    </source>
</evidence>
<dbReference type="InterPro" id="IPR039164">
    <property type="entry name" value="UBR1-like"/>
</dbReference>
<dbReference type="PANTHER" id="PTHR21497:SF24">
    <property type="entry name" value="E3 UBIQUITIN-PROTEIN LIGASE UBR1"/>
    <property type="match status" value="1"/>
</dbReference>
<evidence type="ECO:0000313" key="9">
    <source>
        <dbReference type="EMBL" id="EST45218.1"/>
    </source>
</evidence>
<evidence type="ECO:0000256" key="6">
    <source>
        <dbReference type="RuleBase" id="RU366018"/>
    </source>
</evidence>
<dbReference type="CDD" id="cd19670">
    <property type="entry name" value="UBR-box_UBR1_2_3"/>
    <property type="match status" value="1"/>
</dbReference>
<dbReference type="GO" id="GO:0071596">
    <property type="term" value="P:ubiquitin-dependent protein catabolic process via the N-end rule pathway"/>
    <property type="evidence" value="ECO:0007669"/>
    <property type="project" value="UniProtKB-UniRule"/>
</dbReference>
<dbReference type="UniPathway" id="UPA00143"/>
<keyword evidence="6" id="KW-0808">Transferase</keyword>
<keyword evidence="6" id="KW-0833">Ubl conjugation pathway</keyword>
<dbReference type="GO" id="GO:0000151">
    <property type="term" value="C:ubiquitin ligase complex"/>
    <property type="evidence" value="ECO:0007669"/>
    <property type="project" value="TreeGrafter"/>
</dbReference>
<keyword evidence="11" id="KW-1185">Reference proteome</keyword>
<dbReference type="GO" id="GO:0008270">
    <property type="term" value="F:zinc ion binding"/>
    <property type="evidence" value="ECO:0007669"/>
    <property type="project" value="UniProtKB-UniRule"/>
</dbReference>
<feature type="domain" description="UBR-type" evidence="8">
    <location>
        <begin position="64"/>
        <end position="132"/>
    </location>
</feature>
<evidence type="ECO:0000313" key="10">
    <source>
        <dbReference type="EMBL" id="KAH0576816.1"/>
    </source>
</evidence>
<comment type="similarity">
    <text evidence="6">Belongs to the E3 ubiquitin-protein ligase UBR1-like family.</text>
</comment>
<evidence type="ECO:0000256" key="1">
    <source>
        <dbReference type="ARBA" id="ARBA00022723"/>
    </source>
</evidence>
<dbReference type="GO" id="GO:0061630">
    <property type="term" value="F:ubiquitin protein ligase activity"/>
    <property type="evidence" value="ECO:0007669"/>
    <property type="project" value="UniProtKB-UniRule"/>
</dbReference>
<evidence type="ECO:0000313" key="11">
    <source>
        <dbReference type="Proteomes" id="UP000018208"/>
    </source>
</evidence>